<dbReference type="AlphaFoldDB" id="A0A6C0BMI1"/>
<name>A0A6C0BMI1_9ZZZZ</name>
<reference evidence="1" key="1">
    <citation type="journal article" date="2020" name="Nature">
        <title>Giant virus diversity and host interactions through global metagenomics.</title>
        <authorList>
            <person name="Schulz F."/>
            <person name="Roux S."/>
            <person name="Paez-Espino D."/>
            <person name="Jungbluth S."/>
            <person name="Walsh D.A."/>
            <person name="Denef V.J."/>
            <person name="McMahon K.D."/>
            <person name="Konstantinidis K.T."/>
            <person name="Eloe-Fadrosh E.A."/>
            <person name="Kyrpides N.C."/>
            <person name="Woyke T."/>
        </authorList>
    </citation>
    <scope>NUCLEOTIDE SEQUENCE</scope>
    <source>
        <strain evidence="1">GVMAG-M-3300017651-5</strain>
    </source>
</reference>
<proteinExistence type="predicted"/>
<protein>
    <submittedName>
        <fullName evidence="1">Uncharacterized protein</fullName>
    </submittedName>
</protein>
<sequence length="36" mass="4048">MILKSGEIELLSPWLDVNLTYTSSTLNMSELPPVRV</sequence>
<dbReference type="EMBL" id="MN739194">
    <property type="protein sequence ID" value="QHS92951.1"/>
    <property type="molecule type" value="Genomic_DNA"/>
</dbReference>
<evidence type="ECO:0000313" key="1">
    <source>
        <dbReference type="EMBL" id="QHS92951.1"/>
    </source>
</evidence>
<accession>A0A6C0BMI1</accession>
<organism evidence="1">
    <name type="scientific">viral metagenome</name>
    <dbReference type="NCBI Taxonomy" id="1070528"/>
    <lineage>
        <taxon>unclassified sequences</taxon>
        <taxon>metagenomes</taxon>
        <taxon>organismal metagenomes</taxon>
    </lineage>
</organism>